<evidence type="ECO:0000313" key="2">
    <source>
        <dbReference type="Proteomes" id="UP001589627"/>
    </source>
</evidence>
<dbReference type="RefSeq" id="WP_378210192.1">
    <property type="nucleotide sequence ID" value="NZ_JBHLZP010000373.1"/>
</dbReference>
<name>A0ABV5YQM6_9ACTN</name>
<reference evidence="1 2" key="1">
    <citation type="submission" date="2024-09" db="EMBL/GenBank/DDBJ databases">
        <authorList>
            <person name="Sun Q."/>
            <person name="Mori K."/>
        </authorList>
    </citation>
    <scope>NUCLEOTIDE SEQUENCE [LARGE SCALE GENOMIC DNA]</scope>
    <source>
        <strain evidence="1 2">TBRC 0563</strain>
    </source>
</reference>
<protein>
    <submittedName>
        <fullName evidence="1">Uncharacterized protein</fullName>
    </submittedName>
</protein>
<keyword evidence="2" id="KW-1185">Reference proteome</keyword>
<dbReference type="EMBL" id="JBHLZP010000373">
    <property type="protein sequence ID" value="MFB9837372.1"/>
    <property type="molecule type" value="Genomic_DNA"/>
</dbReference>
<proteinExistence type="predicted"/>
<evidence type="ECO:0000313" key="1">
    <source>
        <dbReference type="EMBL" id="MFB9837372.1"/>
    </source>
</evidence>
<comment type="caution">
    <text evidence="1">The sequence shown here is derived from an EMBL/GenBank/DDBJ whole genome shotgun (WGS) entry which is preliminary data.</text>
</comment>
<organism evidence="1 2">
    <name type="scientific">Actinoallomurus acaciae</name>
    <dbReference type="NCBI Taxonomy" id="502577"/>
    <lineage>
        <taxon>Bacteria</taxon>
        <taxon>Bacillati</taxon>
        <taxon>Actinomycetota</taxon>
        <taxon>Actinomycetes</taxon>
        <taxon>Streptosporangiales</taxon>
        <taxon>Thermomonosporaceae</taxon>
        <taxon>Actinoallomurus</taxon>
    </lineage>
</organism>
<dbReference type="Proteomes" id="UP001589627">
    <property type="component" value="Unassembled WGS sequence"/>
</dbReference>
<gene>
    <name evidence="1" type="ORF">ACFFNX_34885</name>
</gene>
<accession>A0ABV5YQM6</accession>
<sequence length="38" mass="4051">MGRDRPGLLWGAALADALAVVPPGWRGEEVELLALPPR</sequence>